<evidence type="ECO:0000313" key="2">
    <source>
        <dbReference type="Proteomes" id="UP000622797"/>
    </source>
</evidence>
<proteinExistence type="predicted"/>
<organism evidence="1 2">
    <name type="scientific">Fusarium sarcochroum</name>
    <dbReference type="NCBI Taxonomy" id="1208366"/>
    <lineage>
        <taxon>Eukaryota</taxon>
        <taxon>Fungi</taxon>
        <taxon>Dikarya</taxon>
        <taxon>Ascomycota</taxon>
        <taxon>Pezizomycotina</taxon>
        <taxon>Sordariomycetes</taxon>
        <taxon>Hypocreomycetidae</taxon>
        <taxon>Hypocreales</taxon>
        <taxon>Nectriaceae</taxon>
        <taxon>Fusarium</taxon>
        <taxon>Fusarium lateritium species complex</taxon>
    </lineage>
</organism>
<dbReference type="AlphaFoldDB" id="A0A8H4TR63"/>
<name>A0A8H4TR63_9HYPO</name>
<dbReference type="SUPFAM" id="SSF51735">
    <property type="entry name" value="NAD(P)-binding Rossmann-fold domains"/>
    <property type="match status" value="1"/>
</dbReference>
<accession>A0A8H4TR63</accession>
<keyword evidence="2" id="KW-1185">Reference proteome</keyword>
<gene>
    <name evidence="1" type="ORF">FSARC_9499</name>
</gene>
<dbReference type="InterPro" id="IPR036291">
    <property type="entry name" value="NAD(P)-bd_dom_sf"/>
</dbReference>
<comment type="caution">
    <text evidence="1">The sequence shown here is derived from an EMBL/GenBank/DDBJ whole genome shotgun (WGS) entry which is preliminary data.</text>
</comment>
<dbReference type="Proteomes" id="UP000622797">
    <property type="component" value="Unassembled WGS sequence"/>
</dbReference>
<dbReference type="OrthoDB" id="3509362at2759"/>
<dbReference type="Gene3D" id="3.40.50.720">
    <property type="entry name" value="NAD(P)-binding Rossmann-like Domain"/>
    <property type="match status" value="1"/>
</dbReference>
<protein>
    <submittedName>
        <fullName evidence="1">Uncharacterized protein</fullName>
    </submittedName>
</protein>
<reference evidence="1" key="1">
    <citation type="journal article" date="2020" name="BMC Genomics">
        <title>Correction to: Identification and distribution of gene clusters required for synthesis of sphingolipid metabolism inhibitors in diverse species of the filamentous fungus Fusarium.</title>
        <authorList>
            <person name="Kim H.S."/>
            <person name="Lohmar J.M."/>
            <person name="Busman M."/>
            <person name="Brown D.W."/>
            <person name="Naumann T.A."/>
            <person name="Divon H.H."/>
            <person name="Lysoe E."/>
            <person name="Uhlig S."/>
            <person name="Proctor R.H."/>
        </authorList>
    </citation>
    <scope>NUCLEOTIDE SEQUENCE</scope>
    <source>
        <strain evidence="1">NRRL 20472</strain>
    </source>
</reference>
<reference evidence="1" key="2">
    <citation type="submission" date="2020-05" db="EMBL/GenBank/DDBJ databases">
        <authorList>
            <person name="Kim H.-S."/>
            <person name="Proctor R.H."/>
            <person name="Brown D.W."/>
        </authorList>
    </citation>
    <scope>NUCLEOTIDE SEQUENCE</scope>
    <source>
        <strain evidence="1">NRRL 20472</strain>
    </source>
</reference>
<sequence length="101" mass="11562">MGATHVVNHREDIVEQIKKLKLEVPVNYVYIVARTEQYTEAVAKIRASFGKVCTIIQADVSFYGTEFMSKSLTFSWIGWGLQRIIILGLKTTMRYWGQSSD</sequence>
<dbReference type="EMBL" id="JABEXW010000543">
    <property type="protein sequence ID" value="KAF4962427.1"/>
    <property type="molecule type" value="Genomic_DNA"/>
</dbReference>
<evidence type="ECO:0000313" key="1">
    <source>
        <dbReference type="EMBL" id="KAF4962427.1"/>
    </source>
</evidence>